<dbReference type="OrthoDB" id="7202530at2"/>
<dbReference type="InterPro" id="IPR027417">
    <property type="entry name" value="P-loop_NTPase"/>
</dbReference>
<proteinExistence type="predicted"/>
<evidence type="ECO:0000313" key="5">
    <source>
        <dbReference type="Proteomes" id="UP001156856"/>
    </source>
</evidence>
<organism evidence="2 4">
    <name type="scientific">Methylobacterium oxalidis</name>
    <dbReference type="NCBI Taxonomy" id="944322"/>
    <lineage>
        <taxon>Bacteria</taxon>
        <taxon>Pseudomonadati</taxon>
        <taxon>Pseudomonadota</taxon>
        <taxon>Alphaproteobacteria</taxon>
        <taxon>Hyphomicrobiales</taxon>
        <taxon>Methylobacteriaceae</taxon>
        <taxon>Methylobacterium</taxon>
    </lineage>
</organism>
<reference evidence="2 4" key="3">
    <citation type="submission" date="2019-07" db="EMBL/GenBank/DDBJ databases">
        <title>Whole genome shotgun sequence of Methylobacterium oxalidis NBRC 107715.</title>
        <authorList>
            <person name="Hosoyama A."/>
            <person name="Uohara A."/>
            <person name="Ohji S."/>
            <person name="Ichikawa N."/>
        </authorList>
    </citation>
    <scope>NUCLEOTIDE SEQUENCE [LARGE SCALE GENOMIC DNA]</scope>
    <source>
        <strain evidence="2 4">NBRC 107715</strain>
    </source>
</reference>
<evidence type="ECO:0000313" key="2">
    <source>
        <dbReference type="EMBL" id="GEP04145.1"/>
    </source>
</evidence>
<evidence type="ECO:0000313" key="4">
    <source>
        <dbReference type="Proteomes" id="UP000321960"/>
    </source>
</evidence>
<dbReference type="EMBL" id="BSPK01000060">
    <property type="protein sequence ID" value="GLS65025.1"/>
    <property type="molecule type" value="Genomic_DNA"/>
</dbReference>
<name>A0A512J2G3_9HYPH</name>
<reference evidence="3" key="4">
    <citation type="submission" date="2023-01" db="EMBL/GenBank/DDBJ databases">
        <title>Draft genome sequence of Methylobacterium oxalidis strain NBRC 107715.</title>
        <authorList>
            <person name="Sun Q."/>
            <person name="Mori K."/>
        </authorList>
    </citation>
    <scope>NUCLEOTIDE SEQUENCE</scope>
    <source>
        <strain evidence="3">NBRC 107715</strain>
    </source>
</reference>
<dbReference type="Proteomes" id="UP000321960">
    <property type="component" value="Unassembled WGS sequence"/>
</dbReference>
<evidence type="ECO:0000256" key="1">
    <source>
        <dbReference type="SAM" id="MobiDB-lite"/>
    </source>
</evidence>
<dbReference type="RefSeq" id="WP_147025797.1">
    <property type="nucleotide sequence ID" value="NZ_BJZU01000035.1"/>
</dbReference>
<gene>
    <name evidence="3" type="ORF">GCM10007888_34060</name>
    <name evidence="2" type="ORF">MOX02_21830</name>
</gene>
<protein>
    <recommendedName>
        <fullName evidence="6">ImuA protein</fullName>
    </recommendedName>
</protein>
<dbReference type="Gene3D" id="3.40.50.300">
    <property type="entry name" value="P-loop containing nucleotide triphosphate hydrolases"/>
    <property type="match status" value="1"/>
</dbReference>
<evidence type="ECO:0008006" key="6">
    <source>
        <dbReference type="Google" id="ProtNLM"/>
    </source>
</evidence>
<feature type="compositionally biased region" description="Basic and acidic residues" evidence="1">
    <location>
        <begin position="1"/>
        <end position="19"/>
    </location>
</feature>
<dbReference type="AlphaFoldDB" id="A0A512J2G3"/>
<dbReference type="Proteomes" id="UP001156856">
    <property type="component" value="Unassembled WGS sequence"/>
</dbReference>
<keyword evidence="5" id="KW-1185">Reference proteome</keyword>
<dbReference type="SUPFAM" id="SSF52540">
    <property type="entry name" value="P-loop containing nucleoside triphosphate hydrolases"/>
    <property type="match status" value="1"/>
</dbReference>
<feature type="region of interest" description="Disordered" evidence="1">
    <location>
        <begin position="1"/>
        <end position="29"/>
    </location>
</feature>
<comment type="caution">
    <text evidence="2">The sequence shown here is derived from an EMBL/GenBank/DDBJ whole genome shotgun (WGS) entry which is preliminary data.</text>
</comment>
<reference evidence="5" key="2">
    <citation type="journal article" date="2019" name="Int. J. Syst. Evol. Microbiol.">
        <title>The Global Catalogue of Microorganisms (GCM) 10K type strain sequencing project: providing services to taxonomists for standard genome sequencing and annotation.</title>
        <authorList>
            <consortium name="The Broad Institute Genomics Platform"/>
            <consortium name="The Broad Institute Genome Sequencing Center for Infectious Disease"/>
            <person name="Wu L."/>
            <person name="Ma J."/>
        </authorList>
    </citation>
    <scope>NUCLEOTIDE SEQUENCE [LARGE SCALE GENOMIC DNA]</scope>
    <source>
        <strain evidence="5">NBRC 107715</strain>
    </source>
</reference>
<reference evidence="3" key="1">
    <citation type="journal article" date="2014" name="Int. J. Syst. Evol. Microbiol.">
        <title>Complete genome of a new Firmicutes species belonging to the dominant human colonic microbiota ('Ruminococcus bicirculans') reveals two chromosomes and a selective capacity to utilize plant glucans.</title>
        <authorList>
            <consortium name="NISC Comparative Sequencing Program"/>
            <person name="Wegmann U."/>
            <person name="Louis P."/>
            <person name="Goesmann A."/>
            <person name="Henrissat B."/>
            <person name="Duncan S.H."/>
            <person name="Flint H.J."/>
        </authorList>
    </citation>
    <scope>NUCLEOTIDE SEQUENCE</scope>
    <source>
        <strain evidence="3">NBRC 107715</strain>
    </source>
</reference>
<dbReference type="EMBL" id="BJZU01000035">
    <property type="protein sequence ID" value="GEP04145.1"/>
    <property type="molecule type" value="Genomic_DNA"/>
</dbReference>
<sequence>MERSHAEPDGDARLDRAAEAEPPGRAARRAAARAALRGVAAEARDAASSPAAVLPLGLAAVDAHLPGGGLGLGQPHEIAPLEEGDEPCALGFGLALLARHLARVRGEALLVIAPGHPTPYGHGLAGLGLDPGRVLLLEAGSDTEVYLALEEALRAGSLPALAGLVESGLPLKQGRRLQLAAEAARPLLLILRPARAEAANGAATRWRIAAGGGGRDRFGCLTGPRWRAHLDRCRNGRPGTWLLEWDHAAHRFGLPDALAGHPPAARPGRASGQA</sequence>
<evidence type="ECO:0000313" key="3">
    <source>
        <dbReference type="EMBL" id="GLS65025.1"/>
    </source>
</evidence>
<accession>A0A512J2G3</accession>